<dbReference type="Gene3D" id="3.40.50.1820">
    <property type="entry name" value="alpha/beta hydrolase"/>
    <property type="match status" value="1"/>
</dbReference>
<dbReference type="InterPro" id="IPR029058">
    <property type="entry name" value="AB_hydrolase_fold"/>
</dbReference>
<dbReference type="Pfam" id="PF00561">
    <property type="entry name" value="Abhydrolase_1"/>
    <property type="match status" value="1"/>
</dbReference>
<dbReference type="STRING" id="76728.AQ490_10110"/>
<feature type="domain" description="AB hydrolase-1" evidence="1">
    <location>
        <begin position="25"/>
        <end position="273"/>
    </location>
</feature>
<dbReference type="PANTHER" id="PTHR46438:SF11">
    <property type="entry name" value="LIPASE-RELATED"/>
    <property type="match status" value="1"/>
</dbReference>
<dbReference type="PANTHER" id="PTHR46438">
    <property type="entry name" value="ALPHA/BETA-HYDROLASES SUPERFAMILY PROTEIN"/>
    <property type="match status" value="1"/>
</dbReference>
<dbReference type="Proteomes" id="UP000050867">
    <property type="component" value="Unassembled WGS sequence"/>
</dbReference>
<sequence>MLESFPGFTLAVRRQPPLREGLPPAVLVHGLGGSSLNWVPLMRLLADAVHAEALDLPGFGHSPPPDDGDYSNDALARTVIRRLESSGRGPVHLFGNSLGGAVSVRVAALRPDLVRTLTLVSPALPELPPQHTALPTALVSVPGVPALFARATRGWTPERRVRLTVRTCYGDPSRVSEQALAAAAEEYRSWSALPYSWDAMTRALRGIVVTYTTGGARSLWRQAERVNVPVLLVYGVRDKLVAYRMARRACAAFSDARLLVLPDSGHVAMLEHPEAVSRGFRELLRTRQNKPSSGRS</sequence>
<protein>
    <submittedName>
        <fullName evidence="2">Hydrolase</fullName>
    </submittedName>
</protein>
<dbReference type="eggNOG" id="COG2267">
    <property type="taxonomic scope" value="Bacteria"/>
</dbReference>
<keyword evidence="2" id="KW-0378">Hydrolase</keyword>
<accession>A0A0T6LMM2</accession>
<keyword evidence="3" id="KW-1185">Reference proteome</keyword>
<dbReference type="InterPro" id="IPR000073">
    <property type="entry name" value="AB_hydrolase_1"/>
</dbReference>
<dbReference type="GO" id="GO:0016787">
    <property type="term" value="F:hydrolase activity"/>
    <property type="evidence" value="ECO:0007669"/>
    <property type="project" value="UniProtKB-KW"/>
</dbReference>
<dbReference type="AlphaFoldDB" id="A0A0T6LMM2"/>
<organism evidence="2 3">
    <name type="scientific">Wenjunlia vitaminophila</name>
    <name type="common">Streptomyces vitaminophilus</name>
    <dbReference type="NCBI Taxonomy" id="76728"/>
    <lineage>
        <taxon>Bacteria</taxon>
        <taxon>Bacillati</taxon>
        <taxon>Actinomycetota</taxon>
        <taxon>Actinomycetes</taxon>
        <taxon>Kitasatosporales</taxon>
        <taxon>Streptomycetaceae</taxon>
        <taxon>Wenjunlia</taxon>
    </lineage>
</organism>
<evidence type="ECO:0000313" key="2">
    <source>
        <dbReference type="EMBL" id="KRV47204.1"/>
    </source>
</evidence>
<proteinExistence type="predicted"/>
<reference evidence="2 3" key="1">
    <citation type="submission" date="2015-10" db="EMBL/GenBank/DDBJ databases">
        <title>Draft genome sequence of pyrrolomycin-producing Streptomyces vitaminophilus.</title>
        <authorList>
            <person name="Graham D.E."/>
            <person name="Mahan K.M."/>
            <person name="Klingeman D.M."/>
            <person name="Hettich R.L."/>
            <person name="Parry R.J."/>
        </authorList>
    </citation>
    <scope>NUCLEOTIDE SEQUENCE [LARGE SCALE GENOMIC DNA]</scope>
    <source>
        <strain evidence="2 3">ATCC 31673</strain>
    </source>
</reference>
<dbReference type="PRINTS" id="PR00111">
    <property type="entry name" value="ABHYDROLASE"/>
</dbReference>
<name>A0A0T6LMM2_WENVI</name>
<evidence type="ECO:0000313" key="3">
    <source>
        <dbReference type="Proteomes" id="UP000050867"/>
    </source>
</evidence>
<gene>
    <name evidence="2" type="ORF">AQ490_10110</name>
</gene>
<dbReference type="SUPFAM" id="SSF53474">
    <property type="entry name" value="alpha/beta-Hydrolases"/>
    <property type="match status" value="1"/>
</dbReference>
<comment type="caution">
    <text evidence="2">The sequence shown here is derived from an EMBL/GenBank/DDBJ whole genome shotgun (WGS) entry which is preliminary data.</text>
</comment>
<evidence type="ECO:0000259" key="1">
    <source>
        <dbReference type="Pfam" id="PF00561"/>
    </source>
</evidence>
<dbReference type="EMBL" id="LLZU01000038">
    <property type="protein sequence ID" value="KRV47204.1"/>
    <property type="molecule type" value="Genomic_DNA"/>
</dbReference>